<dbReference type="EMBL" id="JBHSMJ010000020">
    <property type="protein sequence ID" value="MFC5449582.1"/>
    <property type="molecule type" value="Genomic_DNA"/>
</dbReference>
<comment type="caution">
    <text evidence="1">The sequence shown here is derived from an EMBL/GenBank/DDBJ whole genome shotgun (WGS) entry which is preliminary data.</text>
</comment>
<reference evidence="2" key="1">
    <citation type="journal article" date="2019" name="Int. J. Syst. Evol. Microbiol.">
        <title>The Global Catalogue of Microorganisms (GCM) 10K type strain sequencing project: providing services to taxonomists for standard genome sequencing and annotation.</title>
        <authorList>
            <consortium name="The Broad Institute Genomics Platform"/>
            <consortium name="The Broad Institute Genome Sequencing Center for Infectious Disease"/>
            <person name="Wu L."/>
            <person name="Ma J."/>
        </authorList>
    </citation>
    <scope>NUCLEOTIDE SEQUENCE [LARGE SCALE GENOMIC DNA]</scope>
    <source>
        <strain evidence="2">KACC 11904</strain>
    </source>
</reference>
<organism evidence="1 2">
    <name type="scientific">Paenibacillus aestuarii</name>
    <dbReference type="NCBI Taxonomy" id="516965"/>
    <lineage>
        <taxon>Bacteria</taxon>
        <taxon>Bacillati</taxon>
        <taxon>Bacillota</taxon>
        <taxon>Bacilli</taxon>
        <taxon>Bacillales</taxon>
        <taxon>Paenibacillaceae</taxon>
        <taxon>Paenibacillus</taxon>
    </lineage>
</organism>
<gene>
    <name evidence="1" type="ORF">ACFPOG_15030</name>
</gene>
<protein>
    <submittedName>
        <fullName evidence="1">DUF2203 domain-containing protein</fullName>
    </submittedName>
</protein>
<keyword evidence="2" id="KW-1185">Reference proteome</keyword>
<proteinExistence type="predicted"/>
<dbReference type="RefSeq" id="WP_270877573.1">
    <property type="nucleotide sequence ID" value="NZ_JAQFVF010000002.1"/>
</dbReference>
<dbReference type="Pfam" id="PF09969">
    <property type="entry name" value="DUF2203"/>
    <property type="match status" value="1"/>
</dbReference>
<dbReference type="InterPro" id="IPR018699">
    <property type="entry name" value="DUF2203"/>
</dbReference>
<evidence type="ECO:0000313" key="2">
    <source>
        <dbReference type="Proteomes" id="UP001596044"/>
    </source>
</evidence>
<name>A0ABW0KA70_9BACL</name>
<evidence type="ECO:0000313" key="1">
    <source>
        <dbReference type="EMBL" id="MFC5449582.1"/>
    </source>
</evidence>
<sequence length="133" mass="15367">MSGKYFTVEEANAWLPVVDQELRKLQSLKRNFESKYMELRQKKEEDAMTTPGDQDPYFIMEAELEFMQMEAQGLIAGFQLKGIELKDIDTGLVDFPAWMDGQEVLLCWKQGEDAIHYYHGKHDGFAGRKPLAD</sequence>
<dbReference type="PIRSF" id="PIRSF016498">
    <property type="entry name" value="UCP016498"/>
    <property type="match status" value="1"/>
</dbReference>
<accession>A0ABW0KA70</accession>
<dbReference type="Proteomes" id="UP001596044">
    <property type="component" value="Unassembled WGS sequence"/>
</dbReference>